<evidence type="ECO:0000313" key="3">
    <source>
        <dbReference type="RefSeq" id="XP_016476676.1"/>
    </source>
</evidence>
<dbReference type="InterPro" id="IPR012337">
    <property type="entry name" value="RNaseH-like_sf"/>
</dbReference>
<dbReference type="GO" id="GO:0003676">
    <property type="term" value="F:nucleic acid binding"/>
    <property type="evidence" value="ECO:0007669"/>
    <property type="project" value="InterPro"/>
</dbReference>
<dbReference type="STRING" id="4097.A0A1S4AJ50"/>
<dbReference type="Gene3D" id="3.30.420.10">
    <property type="entry name" value="Ribonuclease H-like superfamily/Ribonuclease H"/>
    <property type="match status" value="1"/>
</dbReference>
<name>A0A1S4AJ50_TOBAC</name>
<protein>
    <recommendedName>
        <fullName evidence="2">Integrase catalytic domain-containing protein</fullName>
    </recommendedName>
</protein>
<organism evidence="3">
    <name type="scientific">Nicotiana tabacum</name>
    <name type="common">Common tobacco</name>
    <dbReference type="NCBI Taxonomy" id="4097"/>
    <lineage>
        <taxon>Eukaryota</taxon>
        <taxon>Viridiplantae</taxon>
        <taxon>Streptophyta</taxon>
        <taxon>Embryophyta</taxon>
        <taxon>Tracheophyta</taxon>
        <taxon>Spermatophyta</taxon>
        <taxon>Magnoliopsida</taxon>
        <taxon>eudicotyledons</taxon>
        <taxon>Gunneridae</taxon>
        <taxon>Pentapetalae</taxon>
        <taxon>asterids</taxon>
        <taxon>lamiids</taxon>
        <taxon>Solanales</taxon>
        <taxon>Solanaceae</taxon>
        <taxon>Nicotianoideae</taxon>
        <taxon>Nicotianeae</taxon>
        <taxon>Nicotiana</taxon>
    </lineage>
</organism>
<feature type="domain" description="Integrase catalytic" evidence="2">
    <location>
        <begin position="1"/>
        <end position="109"/>
    </location>
</feature>
<dbReference type="PANTHER" id="PTHR42648">
    <property type="entry name" value="TRANSPOSASE, PUTATIVE-RELATED"/>
    <property type="match status" value="1"/>
</dbReference>
<dbReference type="PANTHER" id="PTHR42648:SF31">
    <property type="entry name" value="RNA-DIRECTED DNA POLYMERASE"/>
    <property type="match status" value="1"/>
</dbReference>
<dbReference type="InterPro" id="IPR039537">
    <property type="entry name" value="Retrotran_Ty1/copia-like"/>
</dbReference>
<dbReference type="InterPro" id="IPR036397">
    <property type="entry name" value="RNaseH_sf"/>
</dbReference>
<dbReference type="PaxDb" id="4097-A0A1S4AJ50"/>
<proteinExistence type="predicted"/>
<reference evidence="3" key="1">
    <citation type="submission" date="2025-08" db="UniProtKB">
        <authorList>
            <consortium name="RefSeq"/>
        </authorList>
    </citation>
    <scope>IDENTIFICATION</scope>
</reference>
<evidence type="ECO:0000259" key="2">
    <source>
        <dbReference type="PROSITE" id="PS50994"/>
    </source>
</evidence>
<dbReference type="PROSITE" id="PS50994">
    <property type="entry name" value="INTEGRASE"/>
    <property type="match status" value="1"/>
</dbReference>
<dbReference type="SUPFAM" id="SSF53098">
    <property type="entry name" value="Ribonuclease H-like"/>
    <property type="match status" value="1"/>
</dbReference>
<dbReference type="InterPro" id="IPR001584">
    <property type="entry name" value="Integrase_cat-core"/>
</dbReference>
<sequence length="296" mass="33022">MVERQFDVKVKVIRSDNAMELGKDYVHSEYLTSQGILHQISCVATLQQNGVVERKHRHLLEIARALIFQSKLPTSYWGECVLTATHLINRIPSRVLKGKTPYEVIFGELHDYTDLRTFGCLCYVSTLTQSRGKFEPRAKASPTPQPIFPTLPDTIIPNDKTLHLPTSLVNEPQDINQSSPSSLLTSSPAQLSPLSQHSSPSHSPSSTSHHPFSSPVPNSLLPIRKSERVTKFPEHLKDYVCNNIYLTDVSSACFTQLSQPSSFSFTALSFQNQQLLKSIAIVTEPTRFTQASLHPG</sequence>
<dbReference type="OrthoDB" id="1938465at2759"/>
<accession>A0A1S4AJ50</accession>
<gene>
    <name evidence="3" type="primary">LOC107798213</name>
</gene>
<dbReference type="AlphaFoldDB" id="A0A1S4AJ50"/>
<feature type="region of interest" description="Disordered" evidence="1">
    <location>
        <begin position="170"/>
        <end position="220"/>
    </location>
</feature>
<feature type="region of interest" description="Disordered" evidence="1">
    <location>
        <begin position="133"/>
        <end position="152"/>
    </location>
</feature>
<dbReference type="KEGG" id="nta:107798213"/>
<feature type="compositionally biased region" description="Low complexity" evidence="1">
    <location>
        <begin position="178"/>
        <end position="215"/>
    </location>
</feature>
<evidence type="ECO:0000256" key="1">
    <source>
        <dbReference type="SAM" id="MobiDB-lite"/>
    </source>
</evidence>
<dbReference type="GO" id="GO:0015074">
    <property type="term" value="P:DNA integration"/>
    <property type="evidence" value="ECO:0007669"/>
    <property type="project" value="InterPro"/>
</dbReference>
<dbReference type="RefSeq" id="XP_016476676.1">
    <property type="nucleotide sequence ID" value="XM_016621190.1"/>
</dbReference>